<evidence type="ECO:0000256" key="2">
    <source>
        <dbReference type="PROSITE-ProRule" id="PRU00176"/>
    </source>
</evidence>
<dbReference type="InterPro" id="IPR012677">
    <property type="entry name" value="Nucleotide-bd_a/b_plait_sf"/>
</dbReference>
<feature type="region of interest" description="Disordered" evidence="3">
    <location>
        <begin position="1"/>
        <end position="23"/>
    </location>
</feature>
<dbReference type="OrthoDB" id="431169at2759"/>
<evidence type="ECO:0000256" key="3">
    <source>
        <dbReference type="SAM" id="MobiDB-lite"/>
    </source>
</evidence>
<sequence length="308" mass="33468">MGDPYRIYYTPTGTDRGSVGRPTFPGYLSSETPSLLFDPTLPSTEPPSYSSDFLQRDIRSLTPGAYAVDDTGGIRFRPEPILGVAASAGASIKGYPSPLEVPSLLSQRQDAAAVSISASVPADISKERPPGSLSNVDGPPVLKGESNVLFVDGLPTDCTRREVGHIFRPFIGFKEIKVVHKEPRRSGDKAMVLCFVEFADPKCALTAMEALQGYKFDIKKPDSSALRIQFAHFPFRLPADGNEQRIGIPRSWNATLHEQLHTPGALNLDLASTDFMVVVLKWASHSLKLLHCLLTGGEGSRQCSLTRV</sequence>
<gene>
    <name evidence="5" type="ORF">ORAREDHAP_LOCUS8259</name>
</gene>
<name>A0A6J5W9P5_PRUAR</name>
<dbReference type="InterPro" id="IPR000504">
    <property type="entry name" value="RRM_dom"/>
</dbReference>
<keyword evidence="6" id="KW-1185">Reference proteome</keyword>
<evidence type="ECO:0000313" key="6">
    <source>
        <dbReference type="Proteomes" id="UP000507245"/>
    </source>
</evidence>
<dbReference type="SUPFAM" id="SSF54928">
    <property type="entry name" value="RNA-binding domain, RBD"/>
    <property type="match status" value="1"/>
</dbReference>
<evidence type="ECO:0000256" key="1">
    <source>
        <dbReference type="ARBA" id="ARBA00022884"/>
    </source>
</evidence>
<dbReference type="Gene3D" id="3.30.70.330">
    <property type="match status" value="1"/>
</dbReference>
<dbReference type="CDD" id="cd21618">
    <property type="entry name" value="RRM_AtNSRA_like"/>
    <property type="match status" value="1"/>
</dbReference>
<protein>
    <recommendedName>
        <fullName evidence="4">RRM domain-containing protein</fullName>
    </recommendedName>
</protein>
<dbReference type="AlphaFoldDB" id="A0A6J5W9P5"/>
<dbReference type="GO" id="GO:0003723">
    <property type="term" value="F:RNA binding"/>
    <property type="evidence" value="ECO:0007669"/>
    <property type="project" value="UniProtKB-UniRule"/>
</dbReference>
<feature type="domain" description="RRM" evidence="4">
    <location>
        <begin position="147"/>
        <end position="233"/>
    </location>
</feature>
<dbReference type="InterPro" id="IPR035979">
    <property type="entry name" value="RBD_domain_sf"/>
</dbReference>
<proteinExistence type="predicted"/>
<dbReference type="EMBL" id="CAEKKB010000001">
    <property type="protein sequence ID" value="CAB4296625.1"/>
    <property type="molecule type" value="Genomic_DNA"/>
</dbReference>
<keyword evidence="1 2" id="KW-0694">RNA-binding</keyword>
<reference evidence="6" key="1">
    <citation type="journal article" date="2020" name="Genome Biol.">
        <title>Gamete binning: chromosome-level and haplotype-resolved genome assembly enabled by high-throughput single-cell sequencing of gamete genomes.</title>
        <authorList>
            <person name="Campoy J.A."/>
            <person name="Sun H."/>
            <person name="Goel M."/>
            <person name="Jiao W.-B."/>
            <person name="Folz-Donahue K."/>
            <person name="Wang N."/>
            <person name="Rubio M."/>
            <person name="Liu C."/>
            <person name="Kukat C."/>
            <person name="Ruiz D."/>
            <person name="Huettel B."/>
            <person name="Schneeberger K."/>
        </authorList>
    </citation>
    <scope>NUCLEOTIDE SEQUENCE [LARGE SCALE GENOMIC DNA]</scope>
    <source>
        <strain evidence="6">cv. Rojo Pasion</strain>
    </source>
</reference>
<organism evidence="5 6">
    <name type="scientific">Prunus armeniaca</name>
    <name type="common">Apricot</name>
    <name type="synonym">Armeniaca vulgaris</name>
    <dbReference type="NCBI Taxonomy" id="36596"/>
    <lineage>
        <taxon>Eukaryota</taxon>
        <taxon>Viridiplantae</taxon>
        <taxon>Streptophyta</taxon>
        <taxon>Embryophyta</taxon>
        <taxon>Tracheophyta</taxon>
        <taxon>Spermatophyta</taxon>
        <taxon>Magnoliopsida</taxon>
        <taxon>eudicotyledons</taxon>
        <taxon>Gunneridae</taxon>
        <taxon>Pentapetalae</taxon>
        <taxon>rosids</taxon>
        <taxon>fabids</taxon>
        <taxon>Rosales</taxon>
        <taxon>Rosaceae</taxon>
        <taxon>Amygdaloideae</taxon>
        <taxon>Amygdaleae</taxon>
        <taxon>Prunus</taxon>
    </lineage>
</organism>
<dbReference type="PANTHER" id="PTHR10501">
    <property type="entry name" value="U1 SMALL NUCLEAR RIBONUCLEOPROTEIN A/U2 SMALL NUCLEAR RIBONUCLEOPROTEIN B"/>
    <property type="match status" value="1"/>
</dbReference>
<dbReference type="Proteomes" id="UP000507245">
    <property type="component" value="Unassembled WGS sequence"/>
</dbReference>
<evidence type="ECO:0000259" key="4">
    <source>
        <dbReference type="PROSITE" id="PS50102"/>
    </source>
</evidence>
<evidence type="ECO:0000313" key="5">
    <source>
        <dbReference type="EMBL" id="CAB4296625.1"/>
    </source>
</evidence>
<dbReference type="Pfam" id="PF00076">
    <property type="entry name" value="RRM_1"/>
    <property type="match status" value="1"/>
</dbReference>
<dbReference type="PROSITE" id="PS50102">
    <property type="entry name" value="RRM"/>
    <property type="match status" value="1"/>
</dbReference>
<dbReference type="SMART" id="SM00360">
    <property type="entry name" value="RRM"/>
    <property type="match status" value="1"/>
</dbReference>
<accession>A0A6J5W9P5</accession>